<dbReference type="GO" id="GO:0010521">
    <property type="term" value="F:telomerase inhibitor activity"/>
    <property type="evidence" value="ECO:0007669"/>
    <property type="project" value="TreeGrafter"/>
</dbReference>
<comment type="similarity">
    <text evidence="3">Belongs to the telombin family.</text>
</comment>
<evidence type="ECO:0000256" key="5">
    <source>
        <dbReference type="ARBA" id="ARBA00022454"/>
    </source>
</evidence>
<evidence type="ECO:0000313" key="11">
    <source>
        <dbReference type="EMBL" id="KAF2486297.1"/>
    </source>
</evidence>
<keyword evidence="12" id="KW-1185">Reference proteome</keyword>
<organism evidence="11 12">
    <name type="scientific">Neohortaea acidophila</name>
    <dbReference type="NCBI Taxonomy" id="245834"/>
    <lineage>
        <taxon>Eukaryota</taxon>
        <taxon>Fungi</taxon>
        <taxon>Dikarya</taxon>
        <taxon>Ascomycota</taxon>
        <taxon>Pezizomycotina</taxon>
        <taxon>Dothideomycetes</taxon>
        <taxon>Dothideomycetidae</taxon>
        <taxon>Mycosphaerellales</taxon>
        <taxon>Teratosphaeriaceae</taxon>
        <taxon>Neohortaea</taxon>
    </lineage>
</organism>
<dbReference type="Proteomes" id="UP000799767">
    <property type="component" value="Unassembled WGS sequence"/>
</dbReference>
<evidence type="ECO:0000256" key="3">
    <source>
        <dbReference type="ARBA" id="ARBA00008442"/>
    </source>
</evidence>
<keyword evidence="5" id="KW-0158">Chromosome</keyword>
<dbReference type="InterPro" id="IPR032042">
    <property type="entry name" value="POT1PC"/>
</dbReference>
<dbReference type="GO" id="GO:0032210">
    <property type="term" value="P:regulation of telomere maintenance via telomerase"/>
    <property type="evidence" value="ECO:0007669"/>
    <property type="project" value="TreeGrafter"/>
</dbReference>
<evidence type="ECO:0000313" key="12">
    <source>
        <dbReference type="Proteomes" id="UP000799767"/>
    </source>
</evidence>
<sequence length="654" mass="74848">MALPHPFIDLDKAYNSPIDTFVNIIGVVVDLMAPTQASSGQHLMTFKLLDPHLRDSALSKRGLPARWFCKEAGHLPKVRQVGDVVLIRNIKMTSWSQQPLALSNYQTEVTVFPAASIPSPNFEIAYQGRQRVETLGIPQHLKKLTLQEQTYVIQLKHDMRDTLQSWTIKPGFDDAPTRPPINVPTAPTAMRKRPGEEPTAPPEPKRSRLGPKYKLIHDLRYPMWADLLVQVVKKFANNFGSCELYVTDYTENKEMFYYDTPEEEKKYKDDRDGDPYDYLTSGHGKKRAWPGPYGWLVLKMNVKDPHAQYANREVEEGDFVLLRNVKTNAKNRLEGDMWPDYLNPEKLQIAKVKELQVPEVQELLERKEKYWTKRRRKFPGEGGEEAQPEKKKLTKSERKKLKKEEKEKVQLRKQGVKGAGAVVDNEAQSDALTGSKKADINPHIRCIHDSVPVSSIRDVLDPTNAMHKNTTPAGREYVLPFINVKYRARVRVVDFEPKRLEDFVHQGQPARREDDGEDEAVMDWESSARWEWGFSLQLEDASRTKESDGDASNRLWVNVRHQDAQYLFGNDVGDPEDLRDDAHLLAQVREKLCILWGNLEEARVSGEEEVSNRPFECCIAEYGVQVDEKGSGTGGEEGSFGFKRMYKMFGVTIL</sequence>
<dbReference type="GO" id="GO:0016233">
    <property type="term" value="P:telomere capping"/>
    <property type="evidence" value="ECO:0007669"/>
    <property type="project" value="TreeGrafter"/>
</dbReference>
<dbReference type="PANTHER" id="PTHR14513">
    <property type="entry name" value="PROTECTION OF TELOMERES 1"/>
    <property type="match status" value="1"/>
</dbReference>
<evidence type="ECO:0000256" key="1">
    <source>
        <dbReference type="ARBA" id="ARBA00004123"/>
    </source>
</evidence>
<dbReference type="InterPro" id="IPR012340">
    <property type="entry name" value="NA-bd_OB-fold"/>
</dbReference>
<keyword evidence="8" id="KW-0539">Nucleus</keyword>
<dbReference type="GO" id="GO:0000783">
    <property type="term" value="C:nuclear telomere cap complex"/>
    <property type="evidence" value="ECO:0007669"/>
    <property type="project" value="TreeGrafter"/>
</dbReference>
<dbReference type="GO" id="GO:0098505">
    <property type="term" value="F:G-rich strand telomeric DNA binding"/>
    <property type="evidence" value="ECO:0007669"/>
    <property type="project" value="TreeGrafter"/>
</dbReference>
<dbReference type="Gene3D" id="2.40.50.140">
    <property type="entry name" value="Nucleic acid-binding proteins"/>
    <property type="match status" value="2"/>
</dbReference>
<dbReference type="SUPFAM" id="SSF50249">
    <property type="entry name" value="Nucleic acid-binding proteins"/>
    <property type="match status" value="2"/>
</dbReference>
<feature type="compositionally biased region" description="Basic and acidic residues" evidence="9">
    <location>
        <begin position="387"/>
        <end position="410"/>
    </location>
</feature>
<dbReference type="OrthoDB" id="2186770at2759"/>
<feature type="domain" description="Telomeric single stranded DNA binding POT1/Cdc13" evidence="10">
    <location>
        <begin position="7"/>
        <end position="140"/>
    </location>
</feature>
<dbReference type="Pfam" id="PF02765">
    <property type="entry name" value="POT1"/>
    <property type="match status" value="1"/>
</dbReference>
<evidence type="ECO:0000256" key="8">
    <source>
        <dbReference type="ARBA" id="ARBA00023242"/>
    </source>
</evidence>
<evidence type="ECO:0000256" key="9">
    <source>
        <dbReference type="SAM" id="MobiDB-lite"/>
    </source>
</evidence>
<protein>
    <recommendedName>
        <fullName evidence="4">Protection of telomeres protein 1</fullName>
    </recommendedName>
</protein>
<evidence type="ECO:0000256" key="6">
    <source>
        <dbReference type="ARBA" id="ARBA00022895"/>
    </source>
</evidence>
<evidence type="ECO:0000259" key="10">
    <source>
        <dbReference type="SMART" id="SM00976"/>
    </source>
</evidence>
<evidence type="ECO:0000256" key="4">
    <source>
        <dbReference type="ARBA" id="ARBA00015253"/>
    </source>
</evidence>
<evidence type="ECO:0000256" key="7">
    <source>
        <dbReference type="ARBA" id="ARBA00023125"/>
    </source>
</evidence>
<proteinExistence type="inferred from homology"/>
<dbReference type="SMART" id="SM00976">
    <property type="entry name" value="Telo_bind"/>
    <property type="match status" value="1"/>
</dbReference>
<dbReference type="AlphaFoldDB" id="A0A6A6Q4H3"/>
<dbReference type="FunFam" id="2.40.50.140:FF:000303">
    <property type="entry name" value="Protection of telomeres protein 1"/>
    <property type="match status" value="1"/>
</dbReference>
<gene>
    <name evidence="11" type="ORF">BDY17DRAFT_315178</name>
</gene>
<keyword evidence="6" id="KW-0779">Telomere</keyword>
<evidence type="ECO:0000256" key="2">
    <source>
        <dbReference type="ARBA" id="ARBA00004574"/>
    </source>
</evidence>
<dbReference type="InterPro" id="IPR028389">
    <property type="entry name" value="POT1"/>
</dbReference>
<dbReference type="InterPro" id="IPR011564">
    <property type="entry name" value="Telomer_end-bd_POT1/Cdc13"/>
</dbReference>
<name>A0A6A6Q4H3_9PEZI</name>
<accession>A0A6A6Q4H3</accession>
<keyword evidence="7" id="KW-0238">DNA-binding</keyword>
<dbReference type="RefSeq" id="XP_033592866.1">
    <property type="nucleotide sequence ID" value="XM_033735891.1"/>
</dbReference>
<dbReference type="Pfam" id="PF16686">
    <property type="entry name" value="POT1PC"/>
    <property type="match status" value="1"/>
</dbReference>
<dbReference type="GeneID" id="54476893"/>
<dbReference type="EMBL" id="MU001632">
    <property type="protein sequence ID" value="KAF2486297.1"/>
    <property type="molecule type" value="Genomic_DNA"/>
</dbReference>
<dbReference type="PANTHER" id="PTHR14513:SF0">
    <property type="entry name" value="PROTECTION OF TELOMERES PROTEIN 1"/>
    <property type="match status" value="1"/>
</dbReference>
<feature type="region of interest" description="Disordered" evidence="9">
    <location>
        <begin position="169"/>
        <end position="209"/>
    </location>
</feature>
<feature type="region of interest" description="Disordered" evidence="9">
    <location>
        <begin position="377"/>
        <end position="422"/>
    </location>
</feature>
<reference evidence="11" key="1">
    <citation type="journal article" date="2020" name="Stud. Mycol.">
        <title>101 Dothideomycetes genomes: a test case for predicting lifestyles and emergence of pathogens.</title>
        <authorList>
            <person name="Haridas S."/>
            <person name="Albert R."/>
            <person name="Binder M."/>
            <person name="Bloem J."/>
            <person name="Labutti K."/>
            <person name="Salamov A."/>
            <person name="Andreopoulos B."/>
            <person name="Baker S."/>
            <person name="Barry K."/>
            <person name="Bills G."/>
            <person name="Bluhm B."/>
            <person name="Cannon C."/>
            <person name="Castanera R."/>
            <person name="Culley D."/>
            <person name="Daum C."/>
            <person name="Ezra D."/>
            <person name="Gonzalez J."/>
            <person name="Henrissat B."/>
            <person name="Kuo A."/>
            <person name="Liang C."/>
            <person name="Lipzen A."/>
            <person name="Lutzoni F."/>
            <person name="Magnuson J."/>
            <person name="Mondo S."/>
            <person name="Nolan M."/>
            <person name="Ohm R."/>
            <person name="Pangilinan J."/>
            <person name="Park H.-J."/>
            <person name="Ramirez L."/>
            <person name="Alfaro M."/>
            <person name="Sun H."/>
            <person name="Tritt A."/>
            <person name="Yoshinaga Y."/>
            <person name="Zwiers L.-H."/>
            <person name="Turgeon B."/>
            <person name="Goodwin S."/>
            <person name="Spatafora J."/>
            <person name="Crous P."/>
            <person name="Grigoriev I."/>
        </authorList>
    </citation>
    <scope>NUCLEOTIDE SEQUENCE</scope>
    <source>
        <strain evidence="11">CBS 113389</strain>
    </source>
</reference>
<comment type="subcellular location">
    <subcellularLocation>
        <location evidence="2">Chromosome</location>
        <location evidence="2">Telomere</location>
    </subcellularLocation>
    <subcellularLocation>
        <location evidence="1">Nucleus</location>
    </subcellularLocation>
</comment>